<dbReference type="Proteomes" id="UP000002975">
    <property type="component" value="Unassembled WGS sequence"/>
</dbReference>
<evidence type="ECO:0000313" key="2">
    <source>
        <dbReference type="EMBL" id="EFS20626.1"/>
    </source>
</evidence>
<dbReference type="AlphaFoldDB" id="E5BEU5"/>
<feature type="domain" description="RNA polymerase sigma factor 70 region 4 type 2" evidence="1">
    <location>
        <begin position="50"/>
        <end position="94"/>
    </location>
</feature>
<dbReference type="SUPFAM" id="SSF88659">
    <property type="entry name" value="Sigma3 and sigma4 domains of RNA polymerase sigma factors"/>
    <property type="match status" value="1"/>
</dbReference>
<dbReference type="PRINTS" id="PR00038">
    <property type="entry name" value="HTHLUXR"/>
</dbReference>
<evidence type="ECO:0000313" key="3">
    <source>
        <dbReference type="Proteomes" id="UP000002975"/>
    </source>
</evidence>
<dbReference type="GO" id="GO:0006352">
    <property type="term" value="P:DNA-templated transcription initiation"/>
    <property type="evidence" value="ECO:0007669"/>
    <property type="project" value="InterPro"/>
</dbReference>
<protein>
    <submittedName>
        <fullName evidence="2">Sigma-70, region 4</fullName>
    </submittedName>
</protein>
<keyword evidence="3" id="KW-1185">Reference proteome</keyword>
<dbReference type="GO" id="GO:0016987">
    <property type="term" value="F:sigma factor activity"/>
    <property type="evidence" value="ECO:0007669"/>
    <property type="project" value="InterPro"/>
</dbReference>
<dbReference type="Pfam" id="PF08281">
    <property type="entry name" value="Sigma70_r4_2"/>
    <property type="match status" value="1"/>
</dbReference>
<organism evidence="2 3">
    <name type="scientific">Fusobacterium gonidiaformans 3-1-5R</name>
    <dbReference type="NCBI Taxonomy" id="469605"/>
    <lineage>
        <taxon>Bacteria</taxon>
        <taxon>Fusobacteriati</taxon>
        <taxon>Fusobacteriota</taxon>
        <taxon>Fusobacteriia</taxon>
        <taxon>Fusobacteriales</taxon>
        <taxon>Fusobacteriaceae</taxon>
        <taxon>Fusobacterium</taxon>
    </lineage>
</organism>
<dbReference type="BioCyc" id="FSP469605-HMP:GTSP-124-MONOMER"/>
<sequence>MRKTRSLIMLQFKDFLSARNMFSDKEESELTQAKKKIIKKIMKAMLEGRVNPLSNRESQVYKLREQGLDYEEIAKKLGIKETTCRKRLSSANKKIRIMIELFEEEQNANR</sequence>
<evidence type="ECO:0000259" key="1">
    <source>
        <dbReference type="Pfam" id="PF08281"/>
    </source>
</evidence>
<dbReference type="EMBL" id="GG657971">
    <property type="protein sequence ID" value="EFS20626.1"/>
    <property type="molecule type" value="Genomic_DNA"/>
</dbReference>
<dbReference type="Gene3D" id="1.10.10.10">
    <property type="entry name" value="Winged helix-like DNA-binding domain superfamily/Winged helix DNA-binding domain"/>
    <property type="match status" value="1"/>
</dbReference>
<dbReference type="InterPro" id="IPR013324">
    <property type="entry name" value="RNA_pol_sigma_r3/r4-like"/>
</dbReference>
<reference evidence="2 3" key="1">
    <citation type="submission" date="2009-02" db="EMBL/GenBank/DDBJ databases">
        <title>The Genome Sequence of Fusobacterium sp. 3_1_5R.</title>
        <authorList>
            <consortium name="The Broad Institute Genome Sequencing Platform"/>
            <person name="Ward D."/>
            <person name="Young S.K."/>
            <person name="Kodira C.D."/>
            <person name="Zeng Q."/>
            <person name="Koehrsen M."/>
            <person name="Alvarado L."/>
            <person name="Berlin A."/>
            <person name="Borenstein D."/>
            <person name="Chen Z."/>
            <person name="Engels R."/>
            <person name="Freedman E."/>
            <person name="Gellesch M."/>
            <person name="Goldberg J."/>
            <person name="Griggs A."/>
            <person name="Gujja S."/>
            <person name="Heiman D."/>
            <person name="Hepburn T."/>
            <person name="Howarth C."/>
            <person name="Jen D."/>
            <person name="Larson L."/>
            <person name="Lewis B."/>
            <person name="Mehta T."/>
            <person name="Park D."/>
            <person name="Pearson M."/>
            <person name="Roberts A."/>
            <person name="Saif S."/>
            <person name="Shea T."/>
            <person name="Shenoy N."/>
            <person name="Sisk P."/>
            <person name="Stolte C."/>
            <person name="Sykes S."/>
            <person name="Walk T."/>
            <person name="White J."/>
            <person name="Yandava C."/>
            <person name="Allen-Vercoe E."/>
            <person name="Strauss J."/>
            <person name="Ambrose C."/>
            <person name="Lander E."/>
            <person name="Nusbaum C."/>
            <person name="Galagan J."/>
            <person name="Birren B."/>
        </authorList>
    </citation>
    <scope>NUCLEOTIDE SEQUENCE [LARGE SCALE GENOMIC DNA]</scope>
    <source>
        <strain evidence="2 3">3_1_5R</strain>
    </source>
</reference>
<accession>E5BEU5</accession>
<proteinExistence type="predicted"/>
<dbReference type="InterPro" id="IPR036388">
    <property type="entry name" value="WH-like_DNA-bd_sf"/>
</dbReference>
<dbReference type="InterPro" id="IPR013249">
    <property type="entry name" value="RNA_pol_sigma70_r4_t2"/>
</dbReference>
<name>E5BEU5_9FUSO</name>
<gene>
    <name evidence="2" type="ORF">FSBG_00123</name>
</gene>
<dbReference type="GO" id="GO:0003677">
    <property type="term" value="F:DNA binding"/>
    <property type="evidence" value="ECO:0007669"/>
    <property type="project" value="InterPro"/>
</dbReference>
<dbReference type="InterPro" id="IPR000792">
    <property type="entry name" value="Tscrpt_reg_LuxR_C"/>
</dbReference>
<dbReference type="HOGENOM" id="CLU_2167280_0_0_0"/>